<dbReference type="Proteomes" id="UP000516439">
    <property type="component" value="Chromosome"/>
</dbReference>
<sequence>MIDSLNLFLALDFANNKEQFNHILSLFNQKPDKLTSKITGEEFFSGNIKNFGIRINNNSLTINGSICKFYYGNNQKTLSYTDFVQAILELEELLGLDLEEAIVRRIDLAENLFMKFKPESYYPLLIKGGFLKRREDDNGLYFRNKNRTVLLYDKVVKEKKSQVLIDADFVNKNVLRYEFRMNRNMEISKRLNVKGAKLLDIINNYTLLVDYWRKSFDLIPKDIELNIPEDSFFHTASGFRDFLAVHGMKSLGGFGRIINMIQEAKARNVFKYPAQSSNLKTVVKTIASKTQSSKVPAMLLELEKRLDEAAIKAVEDFH</sequence>
<evidence type="ECO:0000313" key="2">
    <source>
        <dbReference type="EMBL" id="QNR86744.1"/>
    </source>
</evidence>
<evidence type="ECO:0000313" key="3">
    <source>
        <dbReference type="Proteomes" id="UP000516439"/>
    </source>
</evidence>
<keyword evidence="3" id="KW-1185">Reference proteome</keyword>
<name>A0ABX6TMI8_9SPHI</name>
<organism evidence="2 3">
    <name type="scientific">Pedobacter riviphilus</name>
    <dbReference type="NCBI Taxonomy" id="2766984"/>
    <lineage>
        <taxon>Bacteria</taxon>
        <taxon>Pseudomonadati</taxon>
        <taxon>Bacteroidota</taxon>
        <taxon>Sphingobacteriia</taxon>
        <taxon>Sphingobacteriales</taxon>
        <taxon>Sphingobacteriaceae</taxon>
        <taxon>Pedobacter</taxon>
    </lineage>
</organism>
<dbReference type="RefSeq" id="WP_190328823.1">
    <property type="nucleotide sequence ID" value="NZ_CP061171.1"/>
</dbReference>
<reference evidence="2 3" key="1">
    <citation type="submission" date="2020-09" db="EMBL/GenBank/DDBJ databases">
        <title>Pedobacter sp. SW-16 isolated from soil near Yeocheon.</title>
        <authorList>
            <person name="Im H.S."/>
            <person name="Joung Y."/>
            <person name="Lee S.-S."/>
        </authorList>
    </citation>
    <scope>NUCLEOTIDE SEQUENCE [LARGE SCALE GENOMIC DNA]</scope>
    <source>
        <strain evidence="2 3">SW-16</strain>
    </source>
</reference>
<dbReference type="Pfam" id="PF05144">
    <property type="entry name" value="Phage_CRI"/>
    <property type="match status" value="1"/>
</dbReference>
<evidence type="ECO:0000259" key="1">
    <source>
        <dbReference type="Pfam" id="PF05144"/>
    </source>
</evidence>
<feature type="domain" description="Replication-associated protein G2P N-terminal" evidence="1">
    <location>
        <begin position="56"/>
        <end position="187"/>
    </location>
</feature>
<protein>
    <recommendedName>
        <fullName evidence="1">Replication-associated protein G2P N-terminal domain-containing protein</fullName>
    </recommendedName>
</protein>
<accession>A0ABX6TMI8</accession>
<gene>
    <name evidence="2" type="ORF">H9N25_10345</name>
</gene>
<dbReference type="EMBL" id="CP061171">
    <property type="protein sequence ID" value="QNR86744.1"/>
    <property type="molecule type" value="Genomic_DNA"/>
</dbReference>
<dbReference type="InterPro" id="IPR022686">
    <property type="entry name" value="G2P_N"/>
</dbReference>
<proteinExistence type="predicted"/>